<dbReference type="Gene3D" id="1.10.443.10">
    <property type="entry name" value="Intergrase catalytic core"/>
    <property type="match status" value="1"/>
</dbReference>
<dbReference type="GO" id="GO:0006310">
    <property type="term" value="P:DNA recombination"/>
    <property type="evidence" value="ECO:0007669"/>
    <property type="project" value="InterPro"/>
</dbReference>
<evidence type="ECO:0000313" key="2">
    <source>
        <dbReference type="EMBL" id="KAI9271954.1"/>
    </source>
</evidence>
<comment type="caution">
    <text evidence="2">The sequence shown here is derived from an EMBL/GenBank/DDBJ whole genome shotgun (WGS) entry which is preliminary data.</text>
</comment>
<name>A0AAD5K6Z0_9FUNG</name>
<dbReference type="PANTHER" id="PTHR35617:SF3">
    <property type="entry name" value="CORE-BINDING (CB) DOMAIN-CONTAINING PROTEIN"/>
    <property type="match status" value="1"/>
</dbReference>
<dbReference type="GO" id="GO:0003677">
    <property type="term" value="F:DNA binding"/>
    <property type="evidence" value="ECO:0007669"/>
    <property type="project" value="InterPro"/>
</dbReference>
<evidence type="ECO:0000256" key="1">
    <source>
        <dbReference type="SAM" id="MobiDB-lite"/>
    </source>
</evidence>
<protein>
    <recommendedName>
        <fullName evidence="4">Core-binding (CB) domain-containing protein</fullName>
    </recommendedName>
</protein>
<evidence type="ECO:0000313" key="3">
    <source>
        <dbReference type="Proteomes" id="UP001209540"/>
    </source>
</evidence>
<dbReference type="Proteomes" id="UP001209540">
    <property type="component" value="Unassembled WGS sequence"/>
</dbReference>
<keyword evidence="3" id="KW-1185">Reference proteome</keyword>
<dbReference type="PANTHER" id="PTHR35617">
    <property type="entry name" value="PHAGE_INTEGRASE DOMAIN-CONTAINING PROTEIN"/>
    <property type="match status" value="1"/>
</dbReference>
<sequence length="342" mass="38875">MEVGVDEDASNTLLNPAQNQRRTRQYQPIQRRYITWAQQHQIDPFTPNPIHLINFLAFGRVHQNWATSTCANYRSAILDLYHDTSAFHNNSTYHEFFTALNEQTIRSFDKPHYDITPIIQHITNLGSNTTMRPIDLTRKLCFLLAITGFLRPSDIERIDDNKTSINSRGLRLIIAVPKEKRRRQPIEKVITIKTHSITSLCPVQAYQDYKSRFCQVPCRRSYPIPNGPHTIVHRLIRTVHNKGAPIGAERISNHIKVLLDLIPRPPETTRPKARALGSTAAVESGASLEDVLVHSSWLSSSVFDTFYRLSRETATDFTSLVLPSTSVVLTLDPQSTSVLAEE</sequence>
<feature type="region of interest" description="Disordered" evidence="1">
    <location>
        <begin position="1"/>
        <end position="25"/>
    </location>
</feature>
<gene>
    <name evidence="2" type="ORF">BDA99DRAFT_433726</name>
</gene>
<organism evidence="2 3">
    <name type="scientific">Phascolomyces articulosus</name>
    <dbReference type="NCBI Taxonomy" id="60185"/>
    <lineage>
        <taxon>Eukaryota</taxon>
        <taxon>Fungi</taxon>
        <taxon>Fungi incertae sedis</taxon>
        <taxon>Mucoromycota</taxon>
        <taxon>Mucoromycotina</taxon>
        <taxon>Mucoromycetes</taxon>
        <taxon>Mucorales</taxon>
        <taxon>Lichtheimiaceae</taxon>
        <taxon>Phascolomyces</taxon>
    </lineage>
</organism>
<evidence type="ECO:0008006" key="4">
    <source>
        <dbReference type="Google" id="ProtNLM"/>
    </source>
</evidence>
<accession>A0AAD5K6Z0</accession>
<dbReference type="AlphaFoldDB" id="A0AAD5K6Z0"/>
<reference evidence="2" key="2">
    <citation type="submission" date="2023-02" db="EMBL/GenBank/DDBJ databases">
        <authorList>
            <consortium name="DOE Joint Genome Institute"/>
            <person name="Mondo S.J."/>
            <person name="Chang Y."/>
            <person name="Wang Y."/>
            <person name="Ahrendt S."/>
            <person name="Andreopoulos W."/>
            <person name="Barry K."/>
            <person name="Beard J."/>
            <person name="Benny G.L."/>
            <person name="Blankenship S."/>
            <person name="Bonito G."/>
            <person name="Cuomo C."/>
            <person name="Desiro A."/>
            <person name="Gervers K.A."/>
            <person name="Hundley H."/>
            <person name="Kuo A."/>
            <person name="LaButti K."/>
            <person name="Lang B.F."/>
            <person name="Lipzen A."/>
            <person name="O'Donnell K."/>
            <person name="Pangilinan J."/>
            <person name="Reynolds N."/>
            <person name="Sandor L."/>
            <person name="Smith M.W."/>
            <person name="Tsang A."/>
            <person name="Grigoriev I.V."/>
            <person name="Stajich J.E."/>
            <person name="Spatafora J.W."/>
        </authorList>
    </citation>
    <scope>NUCLEOTIDE SEQUENCE</scope>
    <source>
        <strain evidence="2">RSA 2281</strain>
    </source>
</reference>
<reference evidence="2" key="1">
    <citation type="journal article" date="2022" name="IScience">
        <title>Evolution of zygomycete secretomes and the origins of terrestrial fungal ecologies.</title>
        <authorList>
            <person name="Chang Y."/>
            <person name="Wang Y."/>
            <person name="Mondo S."/>
            <person name="Ahrendt S."/>
            <person name="Andreopoulos W."/>
            <person name="Barry K."/>
            <person name="Beard J."/>
            <person name="Benny G.L."/>
            <person name="Blankenship S."/>
            <person name="Bonito G."/>
            <person name="Cuomo C."/>
            <person name="Desiro A."/>
            <person name="Gervers K.A."/>
            <person name="Hundley H."/>
            <person name="Kuo A."/>
            <person name="LaButti K."/>
            <person name="Lang B.F."/>
            <person name="Lipzen A."/>
            <person name="O'Donnell K."/>
            <person name="Pangilinan J."/>
            <person name="Reynolds N."/>
            <person name="Sandor L."/>
            <person name="Smith M.E."/>
            <person name="Tsang A."/>
            <person name="Grigoriev I.V."/>
            <person name="Stajich J.E."/>
            <person name="Spatafora J.W."/>
        </authorList>
    </citation>
    <scope>NUCLEOTIDE SEQUENCE</scope>
    <source>
        <strain evidence="2">RSA 2281</strain>
    </source>
</reference>
<dbReference type="InterPro" id="IPR013762">
    <property type="entry name" value="Integrase-like_cat_sf"/>
</dbReference>
<dbReference type="EMBL" id="JAIXMP010000006">
    <property type="protein sequence ID" value="KAI9271954.1"/>
    <property type="molecule type" value="Genomic_DNA"/>
</dbReference>
<proteinExistence type="predicted"/>
<feature type="compositionally biased region" description="Polar residues" evidence="1">
    <location>
        <begin position="10"/>
        <end position="25"/>
    </location>
</feature>
<dbReference type="GO" id="GO:0015074">
    <property type="term" value="P:DNA integration"/>
    <property type="evidence" value="ECO:0007669"/>
    <property type="project" value="InterPro"/>
</dbReference>